<dbReference type="EMBL" id="BONZ01000009">
    <property type="protein sequence ID" value="GIH12625.1"/>
    <property type="molecule type" value="Genomic_DNA"/>
</dbReference>
<evidence type="ECO:0000256" key="1">
    <source>
        <dbReference type="SAM" id="MobiDB-lite"/>
    </source>
</evidence>
<dbReference type="Proteomes" id="UP000642748">
    <property type="component" value="Unassembled WGS sequence"/>
</dbReference>
<feature type="compositionally biased region" description="Basic and acidic residues" evidence="1">
    <location>
        <begin position="588"/>
        <end position="610"/>
    </location>
</feature>
<feature type="compositionally biased region" description="Polar residues" evidence="1">
    <location>
        <begin position="426"/>
        <end position="437"/>
    </location>
</feature>
<name>A0A8J3VN63_9ACTN</name>
<feature type="compositionally biased region" description="Pro residues" evidence="1">
    <location>
        <begin position="403"/>
        <end position="420"/>
    </location>
</feature>
<feature type="compositionally biased region" description="Basic and acidic residues" evidence="1">
    <location>
        <begin position="547"/>
        <end position="560"/>
    </location>
</feature>
<proteinExistence type="predicted"/>
<organism evidence="2 3">
    <name type="scientific">Rugosimonospora africana</name>
    <dbReference type="NCBI Taxonomy" id="556532"/>
    <lineage>
        <taxon>Bacteria</taxon>
        <taxon>Bacillati</taxon>
        <taxon>Actinomycetota</taxon>
        <taxon>Actinomycetes</taxon>
        <taxon>Micromonosporales</taxon>
        <taxon>Micromonosporaceae</taxon>
        <taxon>Rugosimonospora</taxon>
    </lineage>
</organism>
<feature type="region of interest" description="Disordered" evidence="1">
    <location>
        <begin position="813"/>
        <end position="844"/>
    </location>
</feature>
<feature type="region of interest" description="Disordered" evidence="1">
    <location>
        <begin position="722"/>
        <end position="769"/>
    </location>
</feature>
<protein>
    <recommendedName>
        <fullName evidence="4">Transposase</fullName>
    </recommendedName>
</protein>
<feature type="compositionally biased region" description="Pro residues" evidence="1">
    <location>
        <begin position="514"/>
        <end position="524"/>
    </location>
</feature>
<sequence>MALVRVYCGLASTPPAATQDSADALLTVAVVDDAGRLLDVCEVRDDPTGYAELGALLAERSGGTAGLAVAADSDEHQVTLLLAAAGRPLAISDEESLDDYANRFGDDDSTDELEAPVSERRAVGLARALQAGALVAGTVSAPRELIALKPILSAHAALTSGRQGAAVALREVLRELYPAALRAYPDPAEPIPLAILDALPEPGLLGAGAANRGRDAQVAAQLSSSGLADETAISDSITALRVAIAETPRRAGIGKTLTTAVAETIRQSVAAVRACDTGIAALVGLLTEKAAPITGGLPARSASPSTPLRAVRESSSELPRVQRRGRSQQPAPVSVDAVTVDPLRVGSGARPAVTRSTIPRREDFAASPAAHAAPPSPSHTPPSHAAPTPTPQPRGGQSRTPSPMAPPPAAPLPVTPPPMAPAASHGTPSPISHNAPSPASHAVPEQVNPPVGRPSSPPPVPMSGPPSYSTPSVVSAPPSRGTPTPGDPYPSGAYGYPQSRAAAAPSAENAIIPVPAPRPAPEVGPPGSRSDWPLNTSGTGLPTVGSDRPDPARLARRDEPGQSSIGQPTPNPLDPTSFPATTLPPTVLERRGGEPVAERRPAIPRQRDGRVTPPWQDNDLPAEPPALRLVEPAPLADRALRDDRPGMRERDRDREILGSGERTGGDRPGGASTGEFSTQGRSGGERTFSSTGEFSTQGRNGGDRTLGAAAAFSGERRLGAAAAFNRDSSGEGTNGAPLRLVENDDARGGRTRRPAEPISAPPVSDEPDGDLLIFAQARSAWFTGHLEVEETAPDWANSADLGWQAAQRAAEPVRGEETEVGLPRRVPQANLVPGSPLPPPASDRALHIVRDPAAMAAHTTGYFRGSRRGEEVRGFAVGGRPGREAAGGWDFTRDGWEAEQDEDRDFNYRSASNR</sequence>
<dbReference type="AlphaFoldDB" id="A0A8J3VN63"/>
<keyword evidence="3" id="KW-1185">Reference proteome</keyword>
<accession>A0A8J3VN63</accession>
<feature type="region of interest" description="Disordered" evidence="1">
    <location>
        <begin position="294"/>
        <end position="710"/>
    </location>
</feature>
<comment type="caution">
    <text evidence="2">The sequence shown here is derived from an EMBL/GenBank/DDBJ whole genome shotgun (WGS) entry which is preliminary data.</text>
</comment>
<dbReference type="RefSeq" id="WP_239133357.1">
    <property type="nucleotide sequence ID" value="NZ_BONZ01000009.1"/>
</dbReference>
<evidence type="ECO:0008006" key="4">
    <source>
        <dbReference type="Google" id="ProtNLM"/>
    </source>
</evidence>
<reference evidence="2" key="1">
    <citation type="submission" date="2021-01" db="EMBL/GenBank/DDBJ databases">
        <title>Whole genome shotgun sequence of Rugosimonospora africana NBRC 104875.</title>
        <authorList>
            <person name="Komaki H."/>
            <person name="Tamura T."/>
        </authorList>
    </citation>
    <scope>NUCLEOTIDE SEQUENCE</scope>
    <source>
        <strain evidence="2">NBRC 104875</strain>
    </source>
</reference>
<feature type="compositionally biased region" description="Low complexity" evidence="1">
    <location>
        <begin position="501"/>
        <end position="510"/>
    </location>
</feature>
<feature type="compositionally biased region" description="Polar residues" evidence="1">
    <location>
        <begin position="687"/>
        <end position="698"/>
    </location>
</feature>
<feature type="region of interest" description="Disordered" evidence="1">
    <location>
        <begin position="876"/>
        <end position="914"/>
    </location>
</feature>
<evidence type="ECO:0000313" key="3">
    <source>
        <dbReference type="Proteomes" id="UP000642748"/>
    </source>
</evidence>
<feature type="compositionally biased region" description="Basic and acidic residues" evidence="1">
    <location>
        <begin position="638"/>
        <end position="656"/>
    </location>
</feature>
<gene>
    <name evidence="2" type="ORF">Raf01_07970</name>
</gene>
<evidence type="ECO:0000313" key="2">
    <source>
        <dbReference type="EMBL" id="GIH12625.1"/>
    </source>
</evidence>
<feature type="compositionally biased region" description="Pro residues" evidence="1">
    <location>
        <begin position="451"/>
        <end position="464"/>
    </location>
</feature>